<evidence type="ECO:0000256" key="3">
    <source>
        <dbReference type="SAM" id="SignalP"/>
    </source>
</evidence>
<feature type="signal peptide" evidence="3">
    <location>
        <begin position="1"/>
        <end position="22"/>
    </location>
</feature>
<sequence length="557" mass="59849">MAQWWWSVVVVVVLVAVPGATALRTEACRVTPSDIPGKMDVSCDCMQRLTKVDVSVSTLTINQTGCERPGLEVEWAELEAEVAPSKLVLVDARVYFTRQEAAPARPASISAVHFINCSFVELPAHAFQGLQLLREVRLLGGAAAVVRRGAFTGLPHLRVVEMVDASLGVVESGAWANLPALRDLILAHCSIEDLQSLAINLTSASTAEEEERTCGAARSPDRSRVLEVLSARQSAFRAPNMSLPDFGSQLLLYNNSIEVIQQRALSGDAFGFLILVGNVVGHLAPSALALELHSPCEVSAAMLVDNSLAGVEDGALAALRGRQGAPLRTFLALNNNTWSLAAPHAFTLHQDLLLFSAADNTFSCRCAALGWAATAPTTEVQHDLQEALVAHSVCRDGSRLAAFLAACRDTPALPPTHIVPPPTLTPSPSAPTLTPHTPLTAHSHLFNLTRHHPHPVSLTPHPHCHLFYLTRHHPHPCLLHTRPTPPLQPPLPLQPHPTPPTPLLPHTLPPPSPQSLTPQARPSPWPPPPSSPCWLPVPCYSGPSSPPPPLHRLIFIL</sequence>
<dbReference type="Gene3D" id="3.80.10.10">
    <property type="entry name" value="Ribonuclease Inhibitor"/>
    <property type="match status" value="1"/>
</dbReference>
<dbReference type="InterPro" id="IPR050328">
    <property type="entry name" value="Dev_Immune_Receptor"/>
</dbReference>
<dbReference type="GO" id="GO:0031012">
    <property type="term" value="C:extracellular matrix"/>
    <property type="evidence" value="ECO:0007669"/>
    <property type="project" value="TreeGrafter"/>
</dbReference>
<dbReference type="PRINTS" id="PR01217">
    <property type="entry name" value="PRICHEXTENSN"/>
</dbReference>
<evidence type="ECO:0000313" key="4">
    <source>
        <dbReference type="EMBL" id="KAK8384424.1"/>
    </source>
</evidence>
<evidence type="ECO:0000256" key="2">
    <source>
        <dbReference type="SAM" id="MobiDB-lite"/>
    </source>
</evidence>
<dbReference type="PANTHER" id="PTHR24373:SF398">
    <property type="entry name" value="LEUCINE-RICH REPEAT-CONTAINING G-PROTEIN COUPLED RECEPTOR 6"/>
    <property type="match status" value="1"/>
</dbReference>
<dbReference type="InterPro" id="IPR032675">
    <property type="entry name" value="LRR_dom_sf"/>
</dbReference>
<comment type="caution">
    <text evidence="4">The sequence shown here is derived from an EMBL/GenBank/DDBJ whole genome shotgun (WGS) entry which is preliminary data.</text>
</comment>
<feature type="region of interest" description="Disordered" evidence="2">
    <location>
        <begin position="480"/>
        <end position="529"/>
    </location>
</feature>
<reference evidence="4 5" key="1">
    <citation type="submission" date="2023-03" db="EMBL/GenBank/DDBJ databases">
        <title>High-quality genome of Scylla paramamosain provides insights in environmental adaptation.</title>
        <authorList>
            <person name="Zhang L."/>
        </authorList>
    </citation>
    <scope>NUCLEOTIDE SEQUENCE [LARGE SCALE GENOMIC DNA]</scope>
    <source>
        <strain evidence="4">LZ_2023a</strain>
        <tissue evidence="4">Muscle</tissue>
    </source>
</reference>
<feature type="compositionally biased region" description="Pro residues" evidence="2">
    <location>
        <begin position="483"/>
        <end position="513"/>
    </location>
</feature>
<keyword evidence="1 3" id="KW-0732">Signal</keyword>
<dbReference type="EMBL" id="JARAKH010000035">
    <property type="protein sequence ID" value="KAK8384424.1"/>
    <property type="molecule type" value="Genomic_DNA"/>
</dbReference>
<evidence type="ECO:0000256" key="1">
    <source>
        <dbReference type="ARBA" id="ARBA00022729"/>
    </source>
</evidence>
<dbReference type="Proteomes" id="UP001487740">
    <property type="component" value="Unassembled WGS sequence"/>
</dbReference>
<evidence type="ECO:0000313" key="5">
    <source>
        <dbReference type="Proteomes" id="UP001487740"/>
    </source>
</evidence>
<accession>A0AAW0T9U4</accession>
<dbReference type="PANTHER" id="PTHR24373">
    <property type="entry name" value="SLIT RELATED LEUCINE-RICH REPEAT NEURONAL PROTEIN"/>
    <property type="match status" value="1"/>
</dbReference>
<dbReference type="AlphaFoldDB" id="A0AAW0T9U4"/>
<organism evidence="4 5">
    <name type="scientific">Scylla paramamosain</name>
    <name type="common">Mud crab</name>
    <dbReference type="NCBI Taxonomy" id="85552"/>
    <lineage>
        <taxon>Eukaryota</taxon>
        <taxon>Metazoa</taxon>
        <taxon>Ecdysozoa</taxon>
        <taxon>Arthropoda</taxon>
        <taxon>Crustacea</taxon>
        <taxon>Multicrustacea</taxon>
        <taxon>Malacostraca</taxon>
        <taxon>Eumalacostraca</taxon>
        <taxon>Eucarida</taxon>
        <taxon>Decapoda</taxon>
        <taxon>Pleocyemata</taxon>
        <taxon>Brachyura</taxon>
        <taxon>Eubrachyura</taxon>
        <taxon>Portunoidea</taxon>
        <taxon>Portunidae</taxon>
        <taxon>Portuninae</taxon>
        <taxon>Scylla</taxon>
    </lineage>
</organism>
<protein>
    <submittedName>
        <fullName evidence="4">Uncharacterized protein</fullName>
    </submittedName>
</protein>
<name>A0AAW0T9U4_SCYPA</name>
<proteinExistence type="predicted"/>
<keyword evidence="5" id="KW-1185">Reference proteome</keyword>
<feature type="chain" id="PRO_5043373624" evidence="3">
    <location>
        <begin position="23"/>
        <end position="557"/>
    </location>
</feature>
<dbReference type="GO" id="GO:0005615">
    <property type="term" value="C:extracellular space"/>
    <property type="evidence" value="ECO:0007669"/>
    <property type="project" value="TreeGrafter"/>
</dbReference>
<gene>
    <name evidence="4" type="ORF">O3P69_009314</name>
</gene>
<dbReference type="SUPFAM" id="SSF52058">
    <property type="entry name" value="L domain-like"/>
    <property type="match status" value="1"/>
</dbReference>